<evidence type="ECO:0000259" key="1">
    <source>
        <dbReference type="PROSITE" id="PS50075"/>
    </source>
</evidence>
<feature type="domain" description="Carrier" evidence="1">
    <location>
        <begin position="1"/>
        <end position="79"/>
    </location>
</feature>
<dbReference type="Pfam" id="PF00550">
    <property type="entry name" value="PP-binding"/>
    <property type="match status" value="1"/>
</dbReference>
<dbReference type="PROSITE" id="PS50075">
    <property type="entry name" value="CARRIER"/>
    <property type="match status" value="1"/>
</dbReference>
<dbReference type="RefSeq" id="WP_007466796.1">
    <property type="nucleotide sequence ID" value="NZ_KI391954.1"/>
</dbReference>
<dbReference type="InterPro" id="IPR009081">
    <property type="entry name" value="PP-bd_ACP"/>
</dbReference>
<dbReference type="SUPFAM" id="SSF47336">
    <property type="entry name" value="ACP-like"/>
    <property type="match status" value="1"/>
</dbReference>
<keyword evidence="3" id="KW-1185">Reference proteome</keyword>
<dbReference type="Gene3D" id="1.10.1200.10">
    <property type="entry name" value="ACP-like"/>
    <property type="match status" value="1"/>
</dbReference>
<dbReference type="eggNOG" id="COG0236">
    <property type="taxonomic scope" value="Bacteria"/>
</dbReference>
<dbReference type="EMBL" id="ACZI02000003">
    <property type="protein sequence ID" value="EFV15025.1"/>
    <property type="molecule type" value="Genomic_DNA"/>
</dbReference>
<comment type="caution">
    <text evidence="2">The sequence shown here is derived from an EMBL/GenBank/DDBJ whole genome shotgun (WGS) entry which is preliminary data.</text>
</comment>
<dbReference type="STRING" id="679197.HMPREF9336_00109"/>
<dbReference type="HOGENOM" id="CLU_108696_3_1_11"/>
<evidence type="ECO:0000313" key="3">
    <source>
        <dbReference type="Proteomes" id="UP000004816"/>
    </source>
</evidence>
<sequence>MTASHTREFLVEFVADELELPARQIDDNAELIADLGFDSLSFALGVAEIKRRFSVTLSKEDVFECKTFGDLVWLVERRRIAAAALDLEPEAQ</sequence>
<proteinExistence type="predicted"/>
<name>E5XKU0_SEGRC</name>
<protein>
    <recommendedName>
        <fullName evidence="1">Carrier domain-containing protein</fullName>
    </recommendedName>
</protein>
<dbReference type="AlphaFoldDB" id="E5XKU0"/>
<dbReference type="InterPro" id="IPR036736">
    <property type="entry name" value="ACP-like_sf"/>
</dbReference>
<dbReference type="Proteomes" id="UP000004816">
    <property type="component" value="Unassembled WGS sequence"/>
</dbReference>
<gene>
    <name evidence="2" type="ORF">HMPREF9336_00109</name>
</gene>
<reference evidence="2 3" key="1">
    <citation type="journal article" date="2011" name="Stand. Genomic Sci.">
        <title>High quality draft genome sequence of Segniliparus rugosus CDC 945(T)= (ATCC BAA-974(T)).</title>
        <authorList>
            <person name="Earl A.M."/>
            <person name="Desjardins C.A."/>
            <person name="Fitzgerald M.G."/>
            <person name="Arachchi H.M."/>
            <person name="Zeng Q."/>
            <person name="Mehta T."/>
            <person name="Griggs A."/>
            <person name="Birren B.W."/>
            <person name="Toney N.C."/>
            <person name="Carr J."/>
            <person name="Posey J."/>
            <person name="Butler W.R."/>
        </authorList>
    </citation>
    <scope>NUCLEOTIDE SEQUENCE [LARGE SCALE GENOMIC DNA]</scope>
    <source>
        <strain evidence="3">ATCC BAA-974 / DSM 45345 / CCUG 50838 / CIP 108380 / JCM 13579 / CDC 945</strain>
    </source>
</reference>
<accession>E5XKU0</accession>
<dbReference type="OrthoDB" id="4566978at2"/>
<evidence type="ECO:0000313" key="2">
    <source>
        <dbReference type="EMBL" id="EFV15025.1"/>
    </source>
</evidence>
<organism evidence="2 3">
    <name type="scientific">Segniliparus rugosus (strain ATCC BAA-974 / DSM 45345 / CCUG 50838 / CIP 108380 / JCM 13579 / CDC 945)</name>
    <dbReference type="NCBI Taxonomy" id="679197"/>
    <lineage>
        <taxon>Bacteria</taxon>
        <taxon>Bacillati</taxon>
        <taxon>Actinomycetota</taxon>
        <taxon>Actinomycetes</taxon>
        <taxon>Mycobacteriales</taxon>
        <taxon>Segniliparaceae</taxon>
        <taxon>Segniliparus</taxon>
    </lineage>
</organism>